<sequence>MIILIFGCEESIAIDKSLLGQENAVWSESIYLRGTQPSTGEKLTENDLKEYAETLRENHIKYAYLFSGPYQNDGHLPRYPFTQLAKESVRKLKAYYPEIIILPWIGGIQNKTVYLGDSLWTENALKDTKRLIDYLEVPGVHVDFEYIVKGNPYLDRTVSREKAGDNDAYPNNVNYFHERLRKLVPDAFISSVVVATPTGTQSWKRKTSTKELEGLVPYVDQLSFLFFDTMIDSQELFETNCVAQVKDIQTLKELNPDTQFLISVGTFVNREELHNFRNLKIESVPNTLKTIQRSILNVNQEEKLVDGISIYCDWQTEESEWKSFRKHWSKKE</sequence>
<dbReference type="RefSeq" id="WP_152132246.1">
    <property type="nucleotide sequence ID" value="NZ_WELG01000002.1"/>
</dbReference>
<accession>A0A6I1DWS2</accession>
<dbReference type="Gene3D" id="3.20.20.80">
    <property type="entry name" value="Glycosidases"/>
    <property type="match status" value="1"/>
</dbReference>
<dbReference type="EMBL" id="WELG01000002">
    <property type="protein sequence ID" value="KAB7528869.1"/>
    <property type="molecule type" value="Genomic_DNA"/>
</dbReference>
<evidence type="ECO:0008006" key="3">
    <source>
        <dbReference type="Google" id="ProtNLM"/>
    </source>
</evidence>
<comment type="caution">
    <text evidence="1">The sequence shown here is derived from an EMBL/GenBank/DDBJ whole genome shotgun (WGS) entry which is preliminary data.</text>
</comment>
<dbReference type="SUPFAM" id="SSF51445">
    <property type="entry name" value="(Trans)glycosidases"/>
    <property type="match status" value="1"/>
</dbReference>
<evidence type="ECO:0000313" key="2">
    <source>
        <dbReference type="Proteomes" id="UP000429785"/>
    </source>
</evidence>
<gene>
    <name evidence="1" type="ORF">F8C76_13540</name>
</gene>
<protein>
    <recommendedName>
        <fullName evidence="3">GH18 domain-containing protein</fullName>
    </recommendedName>
</protein>
<proteinExistence type="predicted"/>
<dbReference type="InterPro" id="IPR017853">
    <property type="entry name" value="GH"/>
</dbReference>
<dbReference type="Proteomes" id="UP000429785">
    <property type="component" value="Unassembled WGS sequence"/>
</dbReference>
<reference evidence="1 2" key="1">
    <citation type="submission" date="2019-10" db="EMBL/GenBank/DDBJ databases">
        <title>Muricauda olearia CL-SS4 JCM15563 genome.</title>
        <authorList>
            <person name="Liu L."/>
        </authorList>
    </citation>
    <scope>NUCLEOTIDE SEQUENCE [LARGE SCALE GENOMIC DNA]</scope>
    <source>
        <strain evidence="1 2">CL-SS4</strain>
    </source>
</reference>
<organism evidence="1 2">
    <name type="scientific">Flagellimonas olearia</name>
    <dbReference type="NCBI Taxonomy" id="552546"/>
    <lineage>
        <taxon>Bacteria</taxon>
        <taxon>Pseudomonadati</taxon>
        <taxon>Bacteroidota</taxon>
        <taxon>Flavobacteriia</taxon>
        <taxon>Flavobacteriales</taxon>
        <taxon>Flavobacteriaceae</taxon>
        <taxon>Flagellimonas</taxon>
    </lineage>
</organism>
<dbReference type="AlphaFoldDB" id="A0A6I1DWS2"/>
<name>A0A6I1DWS2_9FLAO</name>
<dbReference type="OrthoDB" id="9809409at2"/>
<evidence type="ECO:0000313" key="1">
    <source>
        <dbReference type="EMBL" id="KAB7528869.1"/>
    </source>
</evidence>